<dbReference type="Pfam" id="PF00646">
    <property type="entry name" value="F-box"/>
    <property type="match status" value="1"/>
</dbReference>
<dbReference type="EMBL" id="PDUG01000003">
    <property type="protein sequence ID" value="PIC41710.1"/>
    <property type="molecule type" value="Genomic_DNA"/>
</dbReference>
<protein>
    <recommendedName>
        <fullName evidence="1">F-box domain-containing protein</fullName>
    </recommendedName>
</protein>
<dbReference type="PANTHER" id="PTHR21503:SF8">
    <property type="entry name" value="F-BOX ASSOCIATED DOMAIN-CONTAINING PROTEIN-RELATED"/>
    <property type="match status" value="1"/>
</dbReference>
<keyword evidence="3" id="KW-1185">Reference proteome</keyword>
<evidence type="ECO:0000259" key="1">
    <source>
        <dbReference type="PROSITE" id="PS50181"/>
    </source>
</evidence>
<dbReference type="InterPro" id="IPR001810">
    <property type="entry name" value="F-box_dom"/>
</dbReference>
<dbReference type="PANTHER" id="PTHR21503">
    <property type="entry name" value="F-BOX-CONTAINING HYPOTHETICAL PROTEIN C.ELEGANS"/>
    <property type="match status" value="1"/>
</dbReference>
<evidence type="ECO:0000313" key="2">
    <source>
        <dbReference type="EMBL" id="PIC41710.1"/>
    </source>
</evidence>
<dbReference type="SMART" id="SM00256">
    <property type="entry name" value="FBOX"/>
    <property type="match status" value="1"/>
</dbReference>
<proteinExistence type="predicted"/>
<comment type="caution">
    <text evidence="2">The sequence shown here is derived from an EMBL/GenBank/DDBJ whole genome shotgun (WGS) entry which is preliminary data.</text>
</comment>
<dbReference type="AlphaFoldDB" id="A0A2G5UQD3"/>
<sequence>MKLSKFPSLVQKEIFDNLKTWDLILLSSVSKNMKKVIKSSQTKRFKSIVPNQQVKRIVYDYGESHEGLVYIPIEPHFRHKSRWWSKETEEMSILKMVDRQDCNVAEKLIDYESGYHDNYPVVSFLPMNKESAIESIHNCLFNFFGDSVEYHWVARDHKLVIPTLQNLSVYLRIESLDNVCDTFPSSPVLKLMENIYDMTNPFSPESNFYQTESIVLNLNNETLLKVLRYFQGRQAILTCSGSFEIGGLIEFVNRWKSGEALRKLEYLEVVLRFKNRFPKTEILDAIGVKRLDETKQPPSHTVPRM</sequence>
<name>A0A2G5UQD3_9PELO</name>
<dbReference type="PROSITE" id="PS50181">
    <property type="entry name" value="FBOX"/>
    <property type="match status" value="1"/>
</dbReference>
<accession>A0A2G5UQD3</accession>
<reference evidence="3" key="1">
    <citation type="submission" date="2017-10" db="EMBL/GenBank/DDBJ databases">
        <title>Rapid genome shrinkage in a self-fertile nematode reveals novel sperm competition proteins.</title>
        <authorList>
            <person name="Yin D."/>
            <person name="Schwarz E.M."/>
            <person name="Thomas C.G."/>
            <person name="Felde R.L."/>
            <person name="Korf I.F."/>
            <person name="Cutter A.D."/>
            <person name="Schartner C.M."/>
            <person name="Ralston E.J."/>
            <person name="Meyer B.J."/>
            <person name="Haag E.S."/>
        </authorList>
    </citation>
    <scope>NUCLEOTIDE SEQUENCE [LARGE SCALE GENOMIC DNA]</scope>
    <source>
        <strain evidence="3">JU1422</strain>
    </source>
</reference>
<feature type="domain" description="F-box" evidence="1">
    <location>
        <begin position="1"/>
        <end position="48"/>
    </location>
</feature>
<dbReference type="Proteomes" id="UP000230233">
    <property type="component" value="Chromosome III"/>
</dbReference>
<evidence type="ECO:0000313" key="3">
    <source>
        <dbReference type="Proteomes" id="UP000230233"/>
    </source>
</evidence>
<gene>
    <name evidence="2" type="primary">Cnig_chr_III.g9037</name>
    <name evidence="2" type="ORF">B9Z55_009037</name>
</gene>
<organism evidence="2 3">
    <name type="scientific">Caenorhabditis nigoni</name>
    <dbReference type="NCBI Taxonomy" id="1611254"/>
    <lineage>
        <taxon>Eukaryota</taxon>
        <taxon>Metazoa</taxon>
        <taxon>Ecdysozoa</taxon>
        <taxon>Nematoda</taxon>
        <taxon>Chromadorea</taxon>
        <taxon>Rhabditida</taxon>
        <taxon>Rhabditina</taxon>
        <taxon>Rhabditomorpha</taxon>
        <taxon>Rhabditoidea</taxon>
        <taxon>Rhabditidae</taxon>
        <taxon>Peloderinae</taxon>
        <taxon>Caenorhabditis</taxon>
    </lineage>
</organism>